<comment type="caution">
    <text evidence="1">The sequence shown here is derived from an EMBL/GenBank/DDBJ whole genome shotgun (WGS) entry which is preliminary data.</text>
</comment>
<dbReference type="AlphaFoldDB" id="A0A9P6N7W1"/>
<name>A0A9P6N7W1_9BASI</name>
<reference evidence="1" key="1">
    <citation type="submission" date="2013-11" db="EMBL/GenBank/DDBJ databases">
        <title>Genome sequence of the fusiform rust pathogen reveals effectors for host alternation and coevolution with pine.</title>
        <authorList>
            <consortium name="DOE Joint Genome Institute"/>
            <person name="Smith K."/>
            <person name="Pendleton A."/>
            <person name="Kubisiak T."/>
            <person name="Anderson C."/>
            <person name="Salamov A."/>
            <person name="Aerts A."/>
            <person name="Riley R."/>
            <person name="Clum A."/>
            <person name="Lindquist E."/>
            <person name="Ence D."/>
            <person name="Campbell M."/>
            <person name="Kronenberg Z."/>
            <person name="Feau N."/>
            <person name="Dhillon B."/>
            <person name="Hamelin R."/>
            <person name="Burleigh J."/>
            <person name="Smith J."/>
            <person name="Yandell M."/>
            <person name="Nelson C."/>
            <person name="Grigoriev I."/>
            <person name="Davis J."/>
        </authorList>
    </citation>
    <scope>NUCLEOTIDE SEQUENCE</scope>
    <source>
        <strain evidence="1">G11</strain>
    </source>
</reference>
<keyword evidence="2" id="KW-1185">Reference proteome</keyword>
<gene>
    <name evidence="1" type="ORF">CROQUDRAFT_102431</name>
</gene>
<dbReference type="Proteomes" id="UP000886653">
    <property type="component" value="Unassembled WGS sequence"/>
</dbReference>
<sequence length="132" mass="14057">MSLASRPHTLPLKPASWASVTGWAVTQMIPRPHQSAQPPPPPPVKTINEFKASVLVIWKMPDQNPFEGMPVSQIVQNVNKALESIGAVLDDQPVWILVVAVLKPSGDIKITLLGGNPLSTGGGSTSKPRVPC</sequence>
<protein>
    <submittedName>
        <fullName evidence="1">Uncharacterized protein</fullName>
    </submittedName>
</protein>
<dbReference type="OrthoDB" id="2499852at2759"/>
<dbReference type="EMBL" id="MU168029">
    <property type="protein sequence ID" value="KAG0138980.1"/>
    <property type="molecule type" value="Genomic_DNA"/>
</dbReference>
<evidence type="ECO:0000313" key="1">
    <source>
        <dbReference type="EMBL" id="KAG0138980.1"/>
    </source>
</evidence>
<accession>A0A9P6N7W1</accession>
<organism evidence="1 2">
    <name type="scientific">Cronartium quercuum f. sp. fusiforme G11</name>
    <dbReference type="NCBI Taxonomy" id="708437"/>
    <lineage>
        <taxon>Eukaryota</taxon>
        <taxon>Fungi</taxon>
        <taxon>Dikarya</taxon>
        <taxon>Basidiomycota</taxon>
        <taxon>Pucciniomycotina</taxon>
        <taxon>Pucciniomycetes</taxon>
        <taxon>Pucciniales</taxon>
        <taxon>Coleosporiaceae</taxon>
        <taxon>Cronartium</taxon>
    </lineage>
</organism>
<evidence type="ECO:0000313" key="2">
    <source>
        <dbReference type="Proteomes" id="UP000886653"/>
    </source>
</evidence>
<proteinExistence type="predicted"/>